<dbReference type="Proteomes" id="UP001212160">
    <property type="component" value="Unassembled WGS sequence"/>
</dbReference>
<accession>A0AAW6DE34</accession>
<evidence type="ECO:0000313" key="3">
    <source>
        <dbReference type="EMBL" id="MDB8688015.1"/>
    </source>
</evidence>
<dbReference type="GO" id="GO:0032259">
    <property type="term" value="P:methylation"/>
    <property type="evidence" value="ECO:0007669"/>
    <property type="project" value="UniProtKB-KW"/>
</dbReference>
<dbReference type="Pfam" id="PF08242">
    <property type="entry name" value="Methyltransf_12"/>
    <property type="match status" value="1"/>
</dbReference>
<feature type="domain" description="Methyltransferase type 12" evidence="2">
    <location>
        <begin position="176"/>
        <end position="271"/>
    </location>
</feature>
<evidence type="ECO:0000313" key="4">
    <source>
        <dbReference type="Proteomes" id="UP001212160"/>
    </source>
</evidence>
<reference evidence="3" key="1">
    <citation type="submission" date="2023-01" db="EMBL/GenBank/DDBJ databases">
        <title>Human gut microbiome strain richness.</title>
        <authorList>
            <person name="Chen-Liaw A."/>
        </authorList>
    </citation>
    <scope>NUCLEOTIDE SEQUENCE</scope>
    <source>
        <strain evidence="3">RTP21484st1_H11_RTP21484_190118</strain>
    </source>
</reference>
<organism evidence="3 4">
    <name type="scientific">Mediterraneibacter gnavus</name>
    <name type="common">Ruminococcus gnavus</name>
    <dbReference type="NCBI Taxonomy" id="33038"/>
    <lineage>
        <taxon>Bacteria</taxon>
        <taxon>Bacillati</taxon>
        <taxon>Bacillota</taxon>
        <taxon>Clostridia</taxon>
        <taxon>Lachnospirales</taxon>
        <taxon>Lachnospiraceae</taxon>
        <taxon>Mediterraneibacter</taxon>
    </lineage>
</organism>
<comment type="caution">
    <text evidence="3">The sequence shown here is derived from an EMBL/GenBank/DDBJ whole genome shotgun (WGS) entry which is preliminary data.</text>
</comment>
<evidence type="ECO:0000259" key="2">
    <source>
        <dbReference type="Pfam" id="PF08242"/>
    </source>
</evidence>
<name>A0AAW6DE34_MEDGN</name>
<dbReference type="GO" id="GO:0008168">
    <property type="term" value="F:methyltransferase activity"/>
    <property type="evidence" value="ECO:0007669"/>
    <property type="project" value="UniProtKB-KW"/>
</dbReference>
<dbReference type="Gene3D" id="3.40.50.150">
    <property type="entry name" value="Vaccinia Virus protein VP39"/>
    <property type="match status" value="1"/>
</dbReference>
<evidence type="ECO:0000256" key="1">
    <source>
        <dbReference type="ARBA" id="ARBA00022679"/>
    </source>
</evidence>
<dbReference type="RefSeq" id="WP_272108095.1">
    <property type="nucleotide sequence ID" value="NZ_JAQMLA010000059.1"/>
</dbReference>
<dbReference type="AlphaFoldDB" id="A0AAW6DE34"/>
<dbReference type="EMBL" id="JAQMLA010000059">
    <property type="protein sequence ID" value="MDB8688015.1"/>
    <property type="molecule type" value="Genomic_DNA"/>
</dbReference>
<dbReference type="CDD" id="cd02440">
    <property type="entry name" value="AdoMet_MTases"/>
    <property type="match status" value="1"/>
</dbReference>
<protein>
    <submittedName>
        <fullName evidence="3">Class I SAM-dependent methyltransferase</fullName>
    </submittedName>
</protein>
<sequence length="354" mass="40778">MNWENLKNIIQKVQNTEREELLPINIKNFNEKIRTAVLDSICKSLENSNVLSNYKGIPSIQKWLMLLEKEGLIKKEGEHWEILEKEKNDKSIWEELESCDFSSIIPIEGIMYIKAHADQFVSLLQGKFSGMNLLFPEGRTDIAEKIYGGTAINRFLNRSIAGIVSALSEEHPLHILEVGGGVGATTIEVLKRLENKKFNYLFSDVSMFYLNNIKRKFPTINTAILNLDNIENTSIEEKYDVIIAAGVLNSVKNIPNTVRNLVGMLDKEGILLITEPVQERIEIDMTQGFIQQEFSDFRKSTGRWYLEKNEWIRLFDDLDCKTECIPQDNDGYAKLGFELIVVQPYVQQQCEYWI</sequence>
<keyword evidence="3" id="KW-0489">Methyltransferase</keyword>
<gene>
    <name evidence="3" type="ORF">PNW85_15315</name>
</gene>
<dbReference type="PANTHER" id="PTHR45681:SF6">
    <property type="entry name" value="POLYKETIDE SYNTHASE 37"/>
    <property type="match status" value="1"/>
</dbReference>
<dbReference type="InterPro" id="IPR050444">
    <property type="entry name" value="Polyketide_Synthase"/>
</dbReference>
<dbReference type="SUPFAM" id="SSF53335">
    <property type="entry name" value="S-adenosyl-L-methionine-dependent methyltransferases"/>
    <property type="match status" value="1"/>
</dbReference>
<keyword evidence="1" id="KW-0808">Transferase</keyword>
<dbReference type="PANTHER" id="PTHR45681">
    <property type="entry name" value="POLYKETIDE SYNTHASE 44-RELATED"/>
    <property type="match status" value="1"/>
</dbReference>
<dbReference type="InterPro" id="IPR013217">
    <property type="entry name" value="Methyltransf_12"/>
</dbReference>
<dbReference type="InterPro" id="IPR029063">
    <property type="entry name" value="SAM-dependent_MTases_sf"/>
</dbReference>
<proteinExistence type="predicted"/>